<dbReference type="InterPro" id="IPR027417">
    <property type="entry name" value="P-loop_NTPase"/>
</dbReference>
<dbReference type="GeneID" id="40308668"/>
<dbReference type="RefSeq" id="XP_029221238.1">
    <property type="nucleotide sequence ID" value="XM_029362273.1"/>
</dbReference>
<comment type="caution">
    <text evidence="1">The sequence shown here is derived from an EMBL/GenBank/DDBJ whole genome shotgun (WGS) entry which is preliminary data.</text>
</comment>
<dbReference type="AlphaFoldDB" id="A0A2A9MH48"/>
<accession>A0A2A9MH48</accession>
<protein>
    <recommendedName>
        <fullName evidence="3">Signal recognition particle domain-containing protein</fullName>
    </recommendedName>
</protein>
<organism evidence="1 2">
    <name type="scientific">Besnoitia besnoiti</name>
    <name type="common">Apicomplexan protozoan</name>
    <dbReference type="NCBI Taxonomy" id="94643"/>
    <lineage>
        <taxon>Eukaryota</taxon>
        <taxon>Sar</taxon>
        <taxon>Alveolata</taxon>
        <taxon>Apicomplexa</taxon>
        <taxon>Conoidasida</taxon>
        <taxon>Coccidia</taxon>
        <taxon>Eucoccidiorida</taxon>
        <taxon>Eimeriorina</taxon>
        <taxon>Sarcocystidae</taxon>
        <taxon>Besnoitia</taxon>
    </lineage>
</organism>
<dbReference type="VEuPathDB" id="ToxoDB:BESB_036870"/>
<proteinExistence type="predicted"/>
<keyword evidence="2" id="KW-1185">Reference proteome</keyword>
<dbReference type="KEGG" id="bbes:BESB_036870"/>
<dbReference type="EMBL" id="NWUJ01000002">
    <property type="protein sequence ID" value="PFH37229.1"/>
    <property type="molecule type" value="Genomic_DNA"/>
</dbReference>
<evidence type="ECO:0000313" key="2">
    <source>
        <dbReference type="Proteomes" id="UP000224006"/>
    </source>
</evidence>
<dbReference type="OrthoDB" id="332414at2759"/>
<evidence type="ECO:0000313" key="1">
    <source>
        <dbReference type="EMBL" id="PFH37229.1"/>
    </source>
</evidence>
<dbReference type="SUPFAM" id="SSF52540">
    <property type="entry name" value="P-loop containing nucleoside triphosphate hydrolases"/>
    <property type="match status" value="1"/>
</dbReference>
<dbReference type="Proteomes" id="UP000224006">
    <property type="component" value="Chromosome II"/>
</dbReference>
<name>A0A2A9MH48_BESBE</name>
<gene>
    <name evidence="1" type="ORF">BESB_036870</name>
</gene>
<reference evidence="1 2" key="1">
    <citation type="submission" date="2017-09" db="EMBL/GenBank/DDBJ databases">
        <title>Genome sequencing of Besnoitia besnoiti strain Bb-Ger1.</title>
        <authorList>
            <person name="Schares G."/>
            <person name="Venepally P."/>
            <person name="Lorenzi H.A."/>
        </authorList>
    </citation>
    <scope>NUCLEOTIDE SEQUENCE [LARGE SCALE GENOMIC DNA]</scope>
    <source>
        <strain evidence="1 2">Bb-Ger1</strain>
    </source>
</reference>
<sequence>MARAAKTLQLRANGLCAALRQANPAREEILTGYRRLGGSRLRVESHTQPQPLPAAARQLGGAHQLCRHWERPTCGASALCSSGACFDVSARSFSTRRGNLLGLDELERRLETGEAAPGFSQGGYDRRFEGAVVAATADVLLVRGLGAASVGSLVAFDGDASAASSFHLGVVLQLLDQDLTLVGLLGDCMRALPAPAAAPSAPGCAVSRAPLVGDVCRLFVGDSCGGVSEKDRKQITLPLLRHAPLSLLSTLASGNTPSQDAADAATASDAAREPQEFWNLFSLPARGTAPSQPRGSAATALLPTGSVVLDALSPLQLGASGAVVGPVGTGKSTSLLPLVASHLVSSSSPLAKASPAAITAAAASVRSSLSAAAAGLASPSETERALRLPPPSVIFLSLRASPLSALERWLDTLTSVAIPSATASMSLLGAAAAKAVRAAPWWRAGDEESKRATADEFAKLGREAAVTAAAQGLARGAGGRKSDEQPCVPPGLLFLYAHPEMQQMPCCIYTAPMLALKAALASQAAGQNVLLVIDGLDAHAAATEQLKQNVKNLLASPSARAVLPAAGASRKSQAVGRGVSTPGGVSVADAAEAGALPVLPFASLSSYYGQLVSQTGATAGEKNSSLSLLCVLDTPPGVCTPGSAAAAGVGADLTKQERQWSRVLSSTIHGDTSLGEATLRKAVEVAQEALISSVDKTVVFNPDAQLERQSMHQLNKGRRIYSGRQACAEATADARRKLDEESSLRASSGAKRKSGGGVGSFYPMVDVEFLLSSSPALLSADACAALSASCFSPSLQENPPPPEVLFEALKDLCHKHASCAKSGIQETGAAEREISGLPGVDSSAYDPSPLLSAAASAFAWQQKVLRSQTERQEMMAALKLFVDVWEEEELVSLRIASGVCTAQRAGRSFSAAEQVVLLRAAATLLFAPPTGEERAKEREREKSLSSAARVAAEAAGLALCKKPWFVGQDTGLVSFEDLCAFQEDLFGLFRELHPQVWKTLCRYLAQHEAQRRARKELAEPRAAGEAAAQERSVMVRDAALDCHLNERVKELLQLIGAIDRALLDLRPMLALTRPAFDA</sequence>
<evidence type="ECO:0008006" key="3">
    <source>
        <dbReference type="Google" id="ProtNLM"/>
    </source>
</evidence>